<dbReference type="Proteomes" id="UP000196980">
    <property type="component" value="Chromosome"/>
</dbReference>
<feature type="region of interest" description="Disordered" evidence="1">
    <location>
        <begin position="1"/>
        <end position="60"/>
    </location>
</feature>
<protein>
    <submittedName>
        <fullName evidence="2">Uncharacterized protein</fullName>
    </submittedName>
</protein>
<dbReference type="EMBL" id="CP009885">
    <property type="protein sequence ID" value="QPB72625.1"/>
    <property type="molecule type" value="Genomic_DNA"/>
</dbReference>
<evidence type="ECO:0000313" key="3">
    <source>
        <dbReference type="Proteomes" id="UP000196980"/>
    </source>
</evidence>
<dbReference type="AlphaFoldDB" id="A0ABD7BYQ6"/>
<organism evidence="2 3">
    <name type="scientific">Xylella fastidiosa</name>
    <dbReference type="NCBI Taxonomy" id="2371"/>
    <lineage>
        <taxon>Bacteria</taxon>
        <taxon>Pseudomonadati</taxon>
        <taxon>Pseudomonadota</taxon>
        <taxon>Gammaproteobacteria</taxon>
        <taxon>Lysobacterales</taxon>
        <taxon>Lysobacteraceae</taxon>
        <taxon>Xylella</taxon>
    </lineage>
</organism>
<dbReference type="KEGG" id="xfh:XFHB_14040"/>
<gene>
    <name evidence="2" type="ORF">XFHB_14040</name>
</gene>
<name>A0ABD7BYQ6_XYLFS</name>
<proteinExistence type="predicted"/>
<evidence type="ECO:0000256" key="1">
    <source>
        <dbReference type="SAM" id="MobiDB-lite"/>
    </source>
</evidence>
<evidence type="ECO:0000313" key="2">
    <source>
        <dbReference type="EMBL" id="QPB72625.1"/>
    </source>
</evidence>
<sequence>MVFTASPHHRITASPHHRITASPHHRITASPHHRITASPHHRITTHPPAPRPESVSGRGGEVHLQPAYFQCAAISGFNAF</sequence>
<feature type="compositionally biased region" description="Basic residues" evidence="1">
    <location>
        <begin position="7"/>
        <end position="44"/>
    </location>
</feature>
<accession>A0ABD7BYQ6</accession>
<dbReference type="RefSeq" id="WP_157293276.1">
    <property type="nucleotide sequence ID" value="NZ_CP009885.1"/>
</dbReference>
<reference evidence="3" key="1">
    <citation type="submission" date="2014-11" db="EMBL/GenBank/DDBJ databases">
        <title>Xylella fastidiosa Hib4 Genome Sequencing.</title>
        <authorList>
            <person name="Pierry P.M."/>
            <person name="da Silva A.M."/>
        </authorList>
    </citation>
    <scope>NUCLEOTIDE SEQUENCE [LARGE SCALE GENOMIC DNA]</scope>
    <source>
        <strain evidence="3">Hib4</strain>
    </source>
</reference>